<name>A0A9D4CGN6_DREPO</name>
<dbReference type="EMBL" id="JAIWYP010000012">
    <property type="protein sequence ID" value="KAH3724364.1"/>
    <property type="molecule type" value="Genomic_DNA"/>
</dbReference>
<protein>
    <submittedName>
        <fullName evidence="1">Uncharacterized protein</fullName>
    </submittedName>
</protein>
<reference evidence="1" key="1">
    <citation type="journal article" date="2019" name="bioRxiv">
        <title>The Genome of the Zebra Mussel, Dreissena polymorpha: A Resource for Invasive Species Research.</title>
        <authorList>
            <person name="McCartney M.A."/>
            <person name="Auch B."/>
            <person name="Kono T."/>
            <person name="Mallez S."/>
            <person name="Zhang Y."/>
            <person name="Obille A."/>
            <person name="Becker A."/>
            <person name="Abrahante J.E."/>
            <person name="Garbe J."/>
            <person name="Badalamenti J.P."/>
            <person name="Herman A."/>
            <person name="Mangelson H."/>
            <person name="Liachko I."/>
            <person name="Sullivan S."/>
            <person name="Sone E.D."/>
            <person name="Koren S."/>
            <person name="Silverstein K.A.T."/>
            <person name="Beckman K.B."/>
            <person name="Gohl D.M."/>
        </authorList>
    </citation>
    <scope>NUCLEOTIDE SEQUENCE</scope>
    <source>
        <strain evidence="1">Duluth1</strain>
        <tissue evidence="1">Whole animal</tissue>
    </source>
</reference>
<reference evidence="1" key="2">
    <citation type="submission" date="2020-11" db="EMBL/GenBank/DDBJ databases">
        <authorList>
            <person name="McCartney M.A."/>
            <person name="Auch B."/>
            <person name="Kono T."/>
            <person name="Mallez S."/>
            <person name="Becker A."/>
            <person name="Gohl D.M."/>
            <person name="Silverstein K.A.T."/>
            <person name="Koren S."/>
            <person name="Bechman K.B."/>
            <person name="Herman A."/>
            <person name="Abrahante J.E."/>
            <person name="Garbe J."/>
        </authorList>
    </citation>
    <scope>NUCLEOTIDE SEQUENCE</scope>
    <source>
        <strain evidence="1">Duluth1</strain>
        <tissue evidence="1">Whole animal</tissue>
    </source>
</reference>
<keyword evidence="2" id="KW-1185">Reference proteome</keyword>
<evidence type="ECO:0000313" key="1">
    <source>
        <dbReference type="EMBL" id="KAH3724364.1"/>
    </source>
</evidence>
<dbReference type="Proteomes" id="UP000828390">
    <property type="component" value="Unassembled WGS sequence"/>
</dbReference>
<gene>
    <name evidence="1" type="ORF">DPMN_050180</name>
</gene>
<accession>A0A9D4CGN6</accession>
<organism evidence="1 2">
    <name type="scientific">Dreissena polymorpha</name>
    <name type="common">Zebra mussel</name>
    <name type="synonym">Mytilus polymorpha</name>
    <dbReference type="NCBI Taxonomy" id="45954"/>
    <lineage>
        <taxon>Eukaryota</taxon>
        <taxon>Metazoa</taxon>
        <taxon>Spiralia</taxon>
        <taxon>Lophotrochozoa</taxon>
        <taxon>Mollusca</taxon>
        <taxon>Bivalvia</taxon>
        <taxon>Autobranchia</taxon>
        <taxon>Heteroconchia</taxon>
        <taxon>Euheterodonta</taxon>
        <taxon>Imparidentia</taxon>
        <taxon>Neoheterodontei</taxon>
        <taxon>Myida</taxon>
        <taxon>Dreissenoidea</taxon>
        <taxon>Dreissenidae</taxon>
        <taxon>Dreissena</taxon>
    </lineage>
</organism>
<comment type="caution">
    <text evidence="1">The sequence shown here is derived from an EMBL/GenBank/DDBJ whole genome shotgun (WGS) entry which is preliminary data.</text>
</comment>
<sequence length="102" mass="11970">MTLVRNSFPSIRASAATVLVSHHRRKNEWHTLTQRIKATKPNQQFSSVSTTQHPFRGPVQTWIYRSPWRNGYSVAERPGGHAFDPFCRRVLLICPIYMKYWL</sequence>
<evidence type="ECO:0000313" key="2">
    <source>
        <dbReference type="Proteomes" id="UP000828390"/>
    </source>
</evidence>
<dbReference type="AlphaFoldDB" id="A0A9D4CGN6"/>
<proteinExistence type="predicted"/>